<dbReference type="InterPro" id="IPR052178">
    <property type="entry name" value="Sec_Metab_Biosynth_SDR"/>
</dbReference>
<dbReference type="OrthoDB" id="3819888at2759"/>
<dbReference type="GO" id="GO:0016491">
    <property type="term" value="F:oxidoreductase activity"/>
    <property type="evidence" value="ECO:0007669"/>
    <property type="project" value="UniProtKB-KW"/>
</dbReference>
<keyword evidence="3" id="KW-0560">Oxidoreductase</keyword>
<comment type="caution">
    <text evidence="4">The sequence shown here is derived from an EMBL/GenBank/DDBJ whole genome shotgun (WGS) entry which is preliminary data.</text>
</comment>
<dbReference type="EMBL" id="SGPL01000109">
    <property type="protein sequence ID" value="THH17494.1"/>
    <property type="molecule type" value="Genomic_DNA"/>
</dbReference>
<dbReference type="InterPro" id="IPR036291">
    <property type="entry name" value="NAD(P)-bd_dom_sf"/>
</dbReference>
<evidence type="ECO:0000256" key="1">
    <source>
        <dbReference type="ARBA" id="ARBA00006484"/>
    </source>
</evidence>
<protein>
    <recommendedName>
        <fullName evidence="6">NAD(P)-binding protein</fullName>
    </recommendedName>
</protein>
<reference evidence="4 5" key="1">
    <citation type="submission" date="2019-02" db="EMBL/GenBank/DDBJ databases">
        <title>Genome sequencing of the rare red list fungi Bondarzewia mesenterica.</title>
        <authorList>
            <person name="Buettner E."/>
            <person name="Kellner H."/>
        </authorList>
    </citation>
    <scope>NUCLEOTIDE SEQUENCE [LARGE SCALE GENOMIC DNA]</scope>
    <source>
        <strain evidence="4 5">DSM 108281</strain>
    </source>
</reference>
<evidence type="ECO:0000313" key="5">
    <source>
        <dbReference type="Proteomes" id="UP000310158"/>
    </source>
</evidence>
<accession>A0A4S4LXV5</accession>
<dbReference type="CDD" id="cd05233">
    <property type="entry name" value="SDR_c"/>
    <property type="match status" value="1"/>
</dbReference>
<dbReference type="SUPFAM" id="SSF51735">
    <property type="entry name" value="NAD(P)-binding Rossmann-fold domains"/>
    <property type="match status" value="1"/>
</dbReference>
<proteinExistence type="inferred from homology"/>
<keyword evidence="2" id="KW-0521">NADP</keyword>
<sequence length="329" mass="35282">MADAILDRLSASNIFDLRGVVAVVTGGGTGIGLMISTTLVANGATVYIIGPKQEDLDRIAKAYNDVAEKTPGRGRLHGLQGDVRSKSEATRLAEEIARREKHITVLFNNAGIAAGSFKKPQETNADAFVKAYFDSVNQEDFENSLNTNAIGPYWLTFAFLPLLEKWKSNGELGKKFVPQIIMTSSMNGWTKDPATAGFSFPYMYSKSAIGHATSTLAHELLPLGIRVNGIAPGLFITEMTAPGTLDALGQSHAYQELSFAIPTVESGGSNKDVGSLALMLIANWFINGQYGSISSVNLVCSMDIRSKRESLGETVLIDGGTLLIHPSSY</sequence>
<evidence type="ECO:0000256" key="3">
    <source>
        <dbReference type="ARBA" id="ARBA00023002"/>
    </source>
</evidence>
<dbReference type="PANTHER" id="PTHR43618">
    <property type="entry name" value="7-ALPHA-HYDROXYSTEROID DEHYDROGENASE"/>
    <property type="match status" value="1"/>
</dbReference>
<gene>
    <name evidence="4" type="ORF">EW146_g3325</name>
</gene>
<dbReference type="PANTHER" id="PTHR43618:SF4">
    <property type="entry name" value="SHORT CHAIN DEHYDROGENASE_REDUCTASE FAMILY (AFU_ORTHOLOGUE AFUA_7G04540)"/>
    <property type="match status" value="1"/>
</dbReference>
<evidence type="ECO:0000256" key="2">
    <source>
        <dbReference type="ARBA" id="ARBA00022857"/>
    </source>
</evidence>
<dbReference type="AlphaFoldDB" id="A0A4S4LXV5"/>
<dbReference type="InterPro" id="IPR002347">
    <property type="entry name" value="SDR_fam"/>
</dbReference>
<comment type="similarity">
    <text evidence="1">Belongs to the short-chain dehydrogenases/reductases (SDR) family.</text>
</comment>
<name>A0A4S4LXV5_9AGAM</name>
<evidence type="ECO:0000313" key="4">
    <source>
        <dbReference type="EMBL" id="THH17494.1"/>
    </source>
</evidence>
<evidence type="ECO:0008006" key="6">
    <source>
        <dbReference type="Google" id="ProtNLM"/>
    </source>
</evidence>
<organism evidence="4 5">
    <name type="scientific">Bondarzewia mesenterica</name>
    <dbReference type="NCBI Taxonomy" id="1095465"/>
    <lineage>
        <taxon>Eukaryota</taxon>
        <taxon>Fungi</taxon>
        <taxon>Dikarya</taxon>
        <taxon>Basidiomycota</taxon>
        <taxon>Agaricomycotina</taxon>
        <taxon>Agaricomycetes</taxon>
        <taxon>Russulales</taxon>
        <taxon>Bondarzewiaceae</taxon>
        <taxon>Bondarzewia</taxon>
    </lineage>
</organism>
<dbReference type="Proteomes" id="UP000310158">
    <property type="component" value="Unassembled WGS sequence"/>
</dbReference>
<dbReference type="Gene3D" id="3.40.50.720">
    <property type="entry name" value="NAD(P)-binding Rossmann-like Domain"/>
    <property type="match status" value="1"/>
</dbReference>
<dbReference type="PRINTS" id="PR00081">
    <property type="entry name" value="GDHRDH"/>
</dbReference>
<keyword evidence="5" id="KW-1185">Reference proteome</keyword>
<dbReference type="Pfam" id="PF00106">
    <property type="entry name" value="adh_short"/>
    <property type="match status" value="1"/>
</dbReference>